<dbReference type="PANTHER" id="PTHR11017">
    <property type="entry name" value="LEUCINE-RICH REPEAT-CONTAINING PROTEIN"/>
    <property type="match status" value="1"/>
</dbReference>
<reference evidence="3" key="2">
    <citation type="submission" date="2021-03" db="UniProtKB">
        <authorList>
            <consortium name="EnsemblPlants"/>
        </authorList>
    </citation>
    <scope>IDENTIFICATION</scope>
</reference>
<keyword evidence="1" id="KW-0520">NAD</keyword>
<dbReference type="InterPro" id="IPR027417">
    <property type="entry name" value="P-loop_NTPase"/>
</dbReference>
<proteinExistence type="predicted"/>
<dbReference type="FunFam" id="3.40.50.10140:FF:000007">
    <property type="entry name" value="Disease resistance protein (TIR-NBS-LRR class)"/>
    <property type="match status" value="1"/>
</dbReference>
<evidence type="ECO:0000313" key="4">
    <source>
        <dbReference type="Proteomes" id="UP000596661"/>
    </source>
</evidence>
<name>A0A803Q0W8_CANSA</name>
<dbReference type="PANTHER" id="PTHR11017:SF385">
    <property type="entry name" value="DISEASE RESISTANCE PROTEIN (TIR-NBS-LRR CLASS)-RELATED"/>
    <property type="match status" value="1"/>
</dbReference>
<organism evidence="3 4">
    <name type="scientific">Cannabis sativa</name>
    <name type="common">Hemp</name>
    <name type="synonym">Marijuana</name>
    <dbReference type="NCBI Taxonomy" id="3483"/>
    <lineage>
        <taxon>Eukaryota</taxon>
        <taxon>Viridiplantae</taxon>
        <taxon>Streptophyta</taxon>
        <taxon>Embryophyta</taxon>
        <taxon>Tracheophyta</taxon>
        <taxon>Spermatophyta</taxon>
        <taxon>Magnoliopsida</taxon>
        <taxon>eudicotyledons</taxon>
        <taxon>Gunneridae</taxon>
        <taxon>Pentapetalae</taxon>
        <taxon>rosids</taxon>
        <taxon>fabids</taxon>
        <taxon>Rosales</taxon>
        <taxon>Cannabaceae</taxon>
        <taxon>Cannabis</taxon>
    </lineage>
</organism>
<sequence length="483" mass="54566">MDSSSSSGDGICTTSSFSFWSAVTHLRHDVFLSFRGEDTRHGLTKDLHKALTDANIPTFKDDINLEKGREIASELLKAIQASRIAVVVFSSNYATSGWCLDELVKIIECKHVDGQIVIPVFCDVSPDDVFHQTGSFAKAFANHQERFAMESNSSVENKISKWRAALSEAASSSAGWNLQTKDVSQWHVSEFLQKIVSQISCRRQEAHMCLDLRPQHDDYGKDYLNLLLTAMSDDVLVIGLHGTNNLGKTNIAKAAYNKNFLSFQGSCYLANVSAVSKKPNGLVHLQERLLSDILIENDDDIQLDDVSEGIRMIQTELRQRRVLVVLEDVDTLQQLNALARKRDWFGPGSRVIITTRDAKLLSILEADDVYGPQGIQVIRDKYEKNLETIKELEELIQKITFQAKRKERFLLAEIEKERRKNACQPQILDDLQHSRNELLPSSTLTTTRDEVLNGTESYDCDVGTNYGMWMDTELQKEIAKWDC</sequence>
<feature type="domain" description="TIR" evidence="2">
    <location>
        <begin position="26"/>
        <end position="199"/>
    </location>
</feature>
<dbReference type="GO" id="GO:0006952">
    <property type="term" value="P:defense response"/>
    <property type="evidence" value="ECO:0007669"/>
    <property type="project" value="InterPro"/>
</dbReference>
<dbReference type="InterPro" id="IPR035897">
    <property type="entry name" value="Toll_tir_struct_dom_sf"/>
</dbReference>
<gene>
    <name evidence="3" type="primary">LOC115722557</name>
</gene>
<dbReference type="SMART" id="SM00255">
    <property type="entry name" value="TIR"/>
    <property type="match status" value="1"/>
</dbReference>
<dbReference type="OrthoDB" id="1357022at2759"/>
<dbReference type="SUPFAM" id="SSF52200">
    <property type="entry name" value="Toll/Interleukin receptor TIR domain"/>
    <property type="match status" value="1"/>
</dbReference>
<dbReference type="AlphaFoldDB" id="A0A803Q0W8"/>
<dbReference type="InterPro" id="IPR044974">
    <property type="entry name" value="Disease_R_plants"/>
</dbReference>
<evidence type="ECO:0000256" key="1">
    <source>
        <dbReference type="ARBA" id="ARBA00023027"/>
    </source>
</evidence>
<dbReference type="Pfam" id="PF00931">
    <property type="entry name" value="NB-ARC"/>
    <property type="match status" value="1"/>
</dbReference>
<dbReference type="PROSITE" id="PS50104">
    <property type="entry name" value="TIR"/>
    <property type="match status" value="1"/>
</dbReference>
<evidence type="ECO:0000259" key="2">
    <source>
        <dbReference type="PROSITE" id="PS50104"/>
    </source>
</evidence>
<dbReference type="OMA" id="IPTFKDD"/>
<dbReference type="SUPFAM" id="SSF52540">
    <property type="entry name" value="P-loop containing nucleoside triphosphate hydrolases"/>
    <property type="match status" value="1"/>
</dbReference>
<dbReference type="InterPro" id="IPR000157">
    <property type="entry name" value="TIR_dom"/>
</dbReference>
<dbReference type="InterPro" id="IPR002182">
    <property type="entry name" value="NB-ARC"/>
</dbReference>
<dbReference type="EMBL" id="UZAU01000654">
    <property type="status" value="NOT_ANNOTATED_CDS"/>
    <property type="molecule type" value="Genomic_DNA"/>
</dbReference>
<dbReference type="Gramene" id="evm.model.07.1009">
    <property type="protein sequence ID" value="cds.evm.model.07.1009"/>
    <property type="gene ID" value="evm.TU.07.1009"/>
</dbReference>
<dbReference type="Proteomes" id="UP000596661">
    <property type="component" value="Chromosome 7"/>
</dbReference>
<dbReference type="GO" id="GO:0007165">
    <property type="term" value="P:signal transduction"/>
    <property type="evidence" value="ECO:0007669"/>
    <property type="project" value="InterPro"/>
</dbReference>
<dbReference type="Pfam" id="PF01582">
    <property type="entry name" value="TIR"/>
    <property type="match status" value="1"/>
</dbReference>
<protein>
    <recommendedName>
        <fullName evidence="2">TIR domain-containing protein</fullName>
    </recommendedName>
</protein>
<dbReference type="Gene3D" id="3.40.50.300">
    <property type="entry name" value="P-loop containing nucleotide triphosphate hydrolases"/>
    <property type="match status" value="1"/>
</dbReference>
<evidence type="ECO:0000313" key="3">
    <source>
        <dbReference type="EnsemblPlants" id="cds.evm.model.07.1009"/>
    </source>
</evidence>
<dbReference type="PRINTS" id="PR00364">
    <property type="entry name" value="DISEASERSIST"/>
</dbReference>
<dbReference type="Gene3D" id="3.40.50.10140">
    <property type="entry name" value="Toll/interleukin-1 receptor homology (TIR) domain"/>
    <property type="match status" value="1"/>
</dbReference>
<dbReference type="GO" id="GO:0043531">
    <property type="term" value="F:ADP binding"/>
    <property type="evidence" value="ECO:0007669"/>
    <property type="project" value="InterPro"/>
</dbReference>
<keyword evidence="4" id="KW-1185">Reference proteome</keyword>
<reference evidence="3" key="1">
    <citation type="submission" date="2018-11" db="EMBL/GenBank/DDBJ databases">
        <authorList>
            <person name="Grassa J C."/>
        </authorList>
    </citation>
    <scope>NUCLEOTIDE SEQUENCE [LARGE SCALE GENOMIC DNA]</scope>
</reference>
<accession>A0A803Q0W8</accession>
<dbReference type="EnsemblPlants" id="evm.model.07.1009">
    <property type="protein sequence ID" value="cds.evm.model.07.1009"/>
    <property type="gene ID" value="evm.TU.07.1009"/>
</dbReference>